<keyword evidence="8" id="KW-0624">Polysaccharide degradation</keyword>
<reference evidence="12" key="1">
    <citation type="submission" date="2014-06" db="EMBL/GenBank/DDBJ databases">
        <title>Identification and characterization of Euglena gracilis endo-1,3-beta-glucanases.</title>
        <authorList>
            <person name="Takeda T."/>
            <person name="Nakano Y."/>
            <person name="Takahasi M."/>
            <person name="Konno N."/>
            <person name="Sakamoto Y."/>
            <person name="Arashida R."/>
            <person name="Marukawa Y."/>
            <person name="Yoshida E."/>
            <person name="Suzuki K."/>
        </authorList>
    </citation>
    <scope>NUCLEOTIDE SEQUENCE</scope>
    <source>
        <strain evidence="12">Egcel81A</strain>
    </source>
</reference>
<keyword evidence="6" id="KW-0326">Glycosidase</keyword>
<sequence>MRWVLPLCLALLSAPGTADLCTYFARQRLVDFPDVLVMPVPDNAACCGVCLATPACTVSVLTNTSCHLKRFNMTVDNKTLRADPNSVVCVPLPKPGQGPAGASYPPLPKPTIRDNATFPAASRLDSGFPRLSMENPEKLGFPGIARDGFAAPNVDKMCLPKGRPFPLPTNDWWVPIIRPTPETTLNYIFPVPYIYDMFPAGFHLAYPFIITSPNSVRNIINRYWTVTAEGADEASSSYCVRHFDELTATVAWRATTNQSMMEMPIVRGSPYATVKYFQAQPKLSTAQKVRAFFVDGVRRNCSGDSFPGHKFTVWLLDSDEEWQFWVPPGTPVVCQVAVERGMPAVVVSVADPAFSGWVRLALSNNCTTGMVPPSPHCVQEGMANEDMEDYSQALDTGSNACPMKGKVGMRATGRQMEYILEWEVAHCWSPSFFQSSSLLLIALPHHMAKMQDGFTKIVPTGGHRNTRGYNTPVQTPHNRWVLEIQRTALGWVETPDARRLDFLRTYLVNNDSHFDLPPDVQRGYIDPYNAGKEMSRLARLVIIAQKLGEEEIAGKLNDKLVAYLSVWLDYKSANPLLYDKSWGGMVSCGCSYVWLEQEKKARCSNNAKYFECPVLRDVNADFGNGHYNDHHFHYGYFLYAAAIAAHVNPAWGKTYNEKMLLLLRDIANPNRDDPYFPQFRHFDWYLGHSWASGIVSSPNGKNQESTSEAVNAHFGIYLYGLATNHKPLSEMGEALLLMEAHSSKYYWYGAGGVFPDEYQHHMAGIVHDLLFEFQTYFGPQTYFVHGIHVLPLTGATQFLLSPDWVAKSIRTFDAACEADSFCLGSGFITFAHASRAFLDKDVAWDRLAALPDQGPFNVFDIGSGGGNGNSKTSTLFWCASLGNDAAPPMDAYFQDTPTAVARHRRRTAERWLAVLAVVALACAATWYTRQRQPEAFDRVGRELNHSFAQVNQSFVEPARLWGTMRYTEVRGYFQGYHTLD</sequence>
<dbReference type="PANTHER" id="PTHR31983">
    <property type="entry name" value="ENDO-1,3(4)-BETA-GLUCANASE 1"/>
    <property type="match status" value="1"/>
</dbReference>
<evidence type="ECO:0000256" key="3">
    <source>
        <dbReference type="ARBA" id="ARBA00012780"/>
    </source>
</evidence>
<name>A0A0E4B7Q1_EUGGR</name>
<dbReference type="Gene3D" id="2.70.98.30">
    <property type="entry name" value="Golgi alpha-mannosidase II, domain 4"/>
    <property type="match status" value="1"/>
</dbReference>
<feature type="chain" id="PRO_5002418233" description="glucan endo-1,3-beta-D-glucosidase" evidence="9">
    <location>
        <begin position="19"/>
        <end position="980"/>
    </location>
</feature>
<dbReference type="PROSITE" id="PS52008">
    <property type="entry name" value="GH81"/>
    <property type="match status" value="1"/>
</dbReference>
<comment type="similarity">
    <text evidence="2">Belongs to the glycosyl hydrolase 81 family.</text>
</comment>
<accession>A0A0E4B7Q1</accession>
<evidence type="ECO:0000256" key="6">
    <source>
        <dbReference type="ARBA" id="ARBA00023295"/>
    </source>
</evidence>
<evidence type="ECO:0000256" key="9">
    <source>
        <dbReference type="SAM" id="SignalP"/>
    </source>
</evidence>
<evidence type="ECO:0000256" key="8">
    <source>
        <dbReference type="ARBA" id="ARBA00023326"/>
    </source>
</evidence>
<evidence type="ECO:0000256" key="2">
    <source>
        <dbReference type="ARBA" id="ARBA00010730"/>
    </source>
</evidence>
<evidence type="ECO:0000259" key="10">
    <source>
        <dbReference type="Pfam" id="PF03639"/>
    </source>
</evidence>
<evidence type="ECO:0000256" key="4">
    <source>
        <dbReference type="ARBA" id="ARBA00022801"/>
    </source>
</evidence>
<protein>
    <recommendedName>
        <fullName evidence="3">glucan endo-1,3-beta-D-glucosidase</fullName>
        <ecNumber evidence="3">3.2.1.39</ecNumber>
    </recommendedName>
</protein>
<dbReference type="GO" id="GO:0042973">
    <property type="term" value="F:glucan endo-1,3-beta-D-glucosidase activity"/>
    <property type="evidence" value="ECO:0007669"/>
    <property type="project" value="UniProtKB-EC"/>
</dbReference>
<organism evidence="12">
    <name type="scientific">Euglena gracilis</name>
    <dbReference type="NCBI Taxonomy" id="3039"/>
    <lineage>
        <taxon>Eukaryota</taxon>
        <taxon>Discoba</taxon>
        <taxon>Euglenozoa</taxon>
        <taxon>Euglenida</taxon>
        <taxon>Spirocuta</taxon>
        <taxon>Euglenophyceae</taxon>
        <taxon>Euglenales</taxon>
        <taxon>Euglenaceae</taxon>
        <taxon>Euglena</taxon>
    </lineage>
</organism>
<keyword evidence="7" id="KW-0961">Cell wall biogenesis/degradation</keyword>
<gene>
    <name evidence="12" type="primary">EGL</name>
</gene>
<geneLocation type="plastid" evidence="12"/>
<evidence type="ECO:0000256" key="7">
    <source>
        <dbReference type="ARBA" id="ARBA00023316"/>
    </source>
</evidence>
<dbReference type="PANTHER" id="PTHR31983:SF0">
    <property type="entry name" value="GLUCAN ENDO-1,3-BETA-D-GLUCOSIDASE 2"/>
    <property type="match status" value="1"/>
</dbReference>
<evidence type="ECO:0000256" key="1">
    <source>
        <dbReference type="ARBA" id="ARBA00000382"/>
    </source>
</evidence>
<dbReference type="Pfam" id="PF17652">
    <property type="entry name" value="Glyco_hydro81C"/>
    <property type="match status" value="2"/>
</dbReference>
<feature type="domain" description="Glycosyl hydrolase family 81 C-terminal" evidence="11">
    <location>
        <begin position="527"/>
        <end position="589"/>
    </location>
</feature>
<evidence type="ECO:0000256" key="5">
    <source>
        <dbReference type="ARBA" id="ARBA00023277"/>
    </source>
</evidence>
<dbReference type="InterPro" id="IPR005200">
    <property type="entry name" value="Endo-beta-glucanase"/>
</dbReference>
<keyword evidence="12" id="KW-0934">Plastid</keyword>
<dbReference type="EC" id="3.2.1.39" evidence="3"/>
<proteinExistence type="evidence at transcript level"/>
<feature type="signal peptide" evidence="9">
    <location>
        <begin position="1"/>
        <end position="18"/>
    </location>
</feature>
<feature type="domain" description="Glycosyl hydrolase family 81 N-terminal" evidence="10">
    <location>
        <begin position="223"/>
        <end position="453"/>
    </location>
</feature>
<keyword evidence="9" id="KW-0732">Signal</keyword>
<dbReference type="Pfam" id="PF03639">
    <property type="entry name" value="Glyco_hydro_81"/>
    <property type="match status" value="1"/>
</dbReference>
<dbReference type="AlphaFoldDB" id="A0A0E4B7Q1"/>
<keyword evidence="4" id="KW-0378">Hydrolase</keyword>
<dbReference type="GO" id="GO:0052861">
    <property type="term" value="F:endo-1,3(4)-beta-glucanase activity"/>
    <property type="evidence" value="ECO:0007669"/>
    <property type="project" value="InterPro"/>
</dbReference>
<comment type="catalytic activity">
    <reaction evidence="1">
        <text>Hydrolysis of (1-&gt;3)-beta-D-glucosidic linkages in (1-&gt;3)-beta-D-glucans.</text>
        <dbReference type="EC" id="3.2.1.39"/>
    </reaction>
</comment>
<dbReference type="GO" id="GO:0000272">
    <property type="term" value="P:polysaccharide catabolic process"/>
    <property type="evidence" value="ECO:0007669"/>
    <property type="project" value="UniProtKB-KW"/>
</dbReference>
<feature type="domain" description="Glycosyl hydrolase family 81 C-terminal" evidence="11">
    <location>
        <begin position="617"/>
        <end position="848"/>
    </location>
</feature>
<evidence type="ECO:0000313" key="12">
    <source>
        <dbReference type="EMBL" id="BAR45480.1"/>
    </source>
</evidence>
<evidence type="ECO:0000259" key="11">
    <source>
        <dbReference type="Pfam" id="PF17652"/>
    </source>
</evidence>
<dbReference type="InterPro" id="IPR040451">
    <property type="entry name" value="GH81_N"/>
</dbReference>
<dbReference type="EMBL" id="AB969742">
    <property type="protein sequence ID" value="BAR45480.1"/>
    <property type="molecule type" value="mRNA"/>
</dbReference>
<keyword evidence="5" id="KW-0119">Carbohydrate metabolism</keyword>
<dbReference type="InterPro" id="IPR040720">
    <property type="entry name" value="GH81_C"/>
</dbReference>
<dbReference type="GO" id="GO:0071555">
    <property type="term" value="P:cell wall organization"/>
    <property type="evidence" value="ECO:0007669"/>
    <property type="project" value="UniProtKB-KW"/>
</dbReference>